<dbReference type="AlphaFoldDB" id="A0AAV7KZ19"/>
<gene>
    <name evidence="1" type="ORF">NDU88_003999</name>
</gene>
<evidence type="ECO:0000313" key="2">
    <source>
        <dbReference type="Proteomes" id="UP001066276"/>
    </source>
</evidence>
<keyword evidence="2" id="KW-1185">Reference proteome</keyword>
<organism evidence="1 2">
    <name type="scientific">Pleurodeles waltl</name>
    <name type="common">Iberian ribbed newt</name>
    <dbReference type="NCBI Taxonomy" id="8319"/>
    <lineage>
        <taxon>Eukaryota</taxon>
        <taxon>Metazoa</taxon>
        <taxon>Chordata</taxon>
        <taxon>Craniata</taxon>
        <taxon>Vertebrata</taxon>
        <taxon>Euteleostomi</taxon>
        <taxon>Amphibia</taxon>
        <taxon>Batrachia</taxon>
        <taxon>Caudata</taxon>
        <taxon>Salamandroidea</taxon>
        <taxon>Salamandridae</taxon>
        <taxon>Pleurodelinae</taxon>
        <taxon>Pleurodeles</taxon>
    </lineage>
</organism>
<accession>A0AAV7KZ19</accession>
<reference evidence="1" key="1">
    <citation type="journal article" date="2022" name="bioRxiv">
        <title>Sequencing and chromosome-scale assembly of the giantPleurodeles waltlgenome.</title>
        <authorList>
            <person name="Brown T."/>
            <person name="Elewa A."/>
            <person name="Iarovenko S."/>
            <person name="Subramanian E."/>
            <person name="Araus A.J."/>
            <person name="Petzold A."/>
            <person name="Susuki M."/>
            <person name="Suzuki K.-i.T."/>
            <person name="Hayashi T."/>
            <person name="Toyoda A."/>
            <person name="Oliveira C."/>
            <person name="Osipova E."/>
            <person name="Leigh N.D."/>
            <person name="Simon A."/>
            <person name="Yun M.H."/>
        </authorList>
    </citation>
    <scope>NUCLEOTIDE SEQUENCE</scope>
    <source>
        <strain evidence="1">20211129_DDA</strain>
        <tissue evidence="1">Liver</tissue>
    </source>
</reference>
<protein>
    <submittedName>
        <fullName evidence="1">Uncharacterized protein</fullName>
    </submittedName>
</protein>
<comment type="caution">
    <text evidence="1">The sequence shown here is derived from an EMBL/GenBank/DDBJ whole genome shotgun (WGS) entry which is preliminary data.</text>
</comment>
<name>A0AAV7KZ19_PLEWA</name>
<proteinExistence type="predicted"/>
<evidence type="ECO:0000313" key="1">
    <source>
        <dbReference type="EMBL" id="KAJ1083844.1"/>
    </source>
</evidence>
<sequence>MCRHRPRTMAKTVPRRGTLLRVYPKLAEIRNAVSHFLSVNDVPETNIATLWETIKAVVRSQFIAIAARQNALRHARHQQLEGDIRALEETHRQSGSLAVRRQLTTQRKQLRALDEDKPAYALLRTKQKFYTGGNKAGRLRAHRLRTQATERRVAEQRLPYETLSCQDELIRLQFERFYSDLYSAEEVDPTEIEEYLDTAPVARLPPPRDSATLENDITTTEVLAAIHHLKPNKALGADGFGAEFYKALGTQLAPIQTRLYNALGPTFPLPPTMQLVHASLSLKRRLIASLLLGDALGKLASPPPRRRSRKKRLSPRRCVNVLCCQGDARSCSGTVCAGALSRVPSLRLSFQGNALKRVGVRFPRRRWETLVAPPIIL</sequence>
<dbReference type="PANTHER" id="PTHR19446">
    <property type="entry name" value="REVERSE TRANSCRIPTASES"/>
    <property type="match status" value="1"/>
</dbReference>
<dbReference type="Proteomes" id="UP001066276">
    <property type="component" value="Chromosome 12"/>
</dbReference>
<dbReference type="EMBL" id="JANPWB010000016">
    <property type="protein sequence ID" value="KAJ1083844.1"/>
    <property type="molecule type" value="Genomic_DNA"/>
</dbReference>